<feature type="compositionally biased region" description="Low complexity" evidence="2">
    <location>
        <begin position="429"/>
        <end position="443"/>
    </location>
</feature>
<evidence type="ECO:0000313" key="7">
    <source>
        <dbReference type="EMBL" id="KAI7844375.1"/>
    </source>
</evidence>
<dbReference type="InterPro" id="IPR007117">
    <property type="entry name" value="Expansin_CBD"/>
</dbReference>
<evidence type="ECO:0000259" key="6">
    <source>
        <dbReference type="PROSITE" id="PS50843"/>
    </source>
</evidence>
<keyword evidence="3" id="KW-0472">Membrane</keyword>
<dbReference type="Gene3D" id="2.40.40.10">
    <property type="entry name" value="RlpA-like domain"/>
    <property type="match status" value="1"/>
</dbReference>
<comment type="caution">
    <text evidence="7">The sequence shown here is derived from an EMBL/GenBank/DDBJ whole genome shotgun (WGS) entry which is preliminary data.</text>
</comment>
<dbReference type="Proteomes" id="UP001205105">
    <property type="component" value="Unassembled WGS sequence"/>
</dbReference>
<feature type="region of interest" description="Disordered" evidence="2">
    <location>
        <begin position="856"/>
        <end position="880"/>
    </location>
</feature>
<feature type="region of interest" description="Disordered" evidence="2">
    <location>
        <begin position="429"/>
        <end position="452"/>
    </location>
</feature>
<protein>
    <recommendedName>
        <fullName evidence="9">Expansin-like EG45 domain-containing protein</fullName>
    </recommendedName>
</protein>
<dbReference type="PROSITE" id="PS50842">
    <property type="entry name" value="EXPANSIN_EG45"/>
    <property type="match status" value="1"/>
</dbReference>
<dbReference type="EMBL" id="JADXDR010000032">
    <property type="protein sequence ID" value="KAI7844375.1"/>
    <property type="molecule type" value="Genomic_DNA"/>
</dbReference>
<feature type="transmembrane region" description="Helical" evidence="3">
    <location>
        <begin position="394"/>
        <end position="417"/>
    </location>
</feature>
<dbReference type="InterPro" id="IPR007112">
    <property type="entry name" value="Expansin/allergen_DPBB_dom"/>
</dbReference>
<evidence type="ECO:0000256" key="1">
    <source>
        <dbReference type="ARBA" id="ARBA00022729"/>
    </source>
</evidence>
<keyword evidence="3" id="KW-0812">Transmembrane</keyword>
<gene>
    <name evidence="7" type="ORF">COHA_002173</name>
</gene>
<feature type="compositionally biased region" description="Pro residues" evidence="2">
    <location>
        <begin position="364"/>
        <end position="378"/>
    </location>
</feature>
<keyword evidence="1 4" id="KW-0732">Signal</keyword>
<sequence length="990" mass="99570">MPRCPHVVLLALGLVAAAALQATAQQAQPQPLGDWTTGNATSYAALGALSNGTSPSNTSALQLGTCGFAVDRTYRSWPGINTGALSPSNPSVQELSMSGCGACIEVQCGQGNGTLAQSPCIAGAGGNRSSVVITVQDSCPGCLAGQLALHPLAFARLANLSRNAIPVACEPPENIQVVVEAYRLGGEGWLRLHLEQVGGSGGVQSLWMRSSPSEGSTTATDATQAGLQSQWRQLNNLNGTAAWELSGVPKPPLDLLIYPDMGRPLLATAVIPTAGATGTFPTDVQLKVPEGFNASKPAASQQPEADLAGSPASELPAGVQSAALPAVEAIPAGTVPAAVPQPASEAPAAEASGMPAAVAAQPSPAAPPASPPPAPAPADPAAAGSVPDNSSTPVVGIAVGAGVGSAVVLGLAAFVWLAAARRRKRRQAAAAAGSSSSGKPSSQEFEAMGHPGGYHAGQLQLAPAAAAAAVAAAQPVWDDGSNSYQLAASLPVGRPPLPPSRQGAGSVQQQYAPPAYGGVHGGADLLSTFGDRGLMFALDQGGTSYRGTSQASSCSVVPAARHIALLDSLASTYDEDRLALHQQAASLQHHDPYAFTAAAPVGQTFVHGSLAPFAAYGAQLQHGYGSASLPPPPPIAPPPRSSISFGAQGSVLGGGPPLLPRPATSGAVYRSTSEWGQLTATQKEAAQRDLMGTLHEDEMFTSTSEAAGGMPSTHQLSAGLPISRLSGAAHSPALSLDSLRSAVHRGGSARPPTQAIAVPMPASPGAVAQQGDEPLSAWWGAEAQPPYHQEQPLWGPGDAVETPQPAVQHSLLSQGLQEAGPALGVHDSGGVGGGGLLRGGSGGFAPFDMKRSPEKLETALASPPAGSSLPGGQFGGESFSSEMRPPLGAVPFHIKHALPAATPPSQPQTILGEPAAGQSASRTSRPFHLDAFLVSSDSFSSTGNPALITRDSVDMPAGATYGSVSAYQARAPSLATRFAEARRAAAAGRR</sequence>
<dbReference type="SUPFAM" id="SSF50685">
    <property type="entry name" value="Barwin-like endoglucanases"/>
    <property type="match status" value="1"/>
</dbReference>
<keyword evidence="3" id="KW-1133">Transmembrane helix</keyword>
<keyword evidence="8" id="KW-1185">Reference proteome</keyword>
<reference evidence="7" key="1">
    <citation type="submission" date="2020-11" db="EMBL/GenBank/DDBJ databases">
        <title>Chlorella ohadii genome sequencing and assembly.</title>
        <authorList>
            <person name="Murik O."/>
            <person name="Treves H."/>
            <person name="Kedem I."/>
            <person name="Shotland Y."/>
            <person name="Kaplan A."/>
        </authorList>
    </citation>
    <scope>NUCLEOTIDE SEQUENCE</scope>
    <source>
        <strain evidence="7">1</strain>
    </source>
</reference>
<dbReference type="PANTHER" id="PTHR31836:SF21">
    <property type="entry name" value="EXPANSIN-LIKE PROTEIN 7"/>
    <property type="match status" value="1"/>
</dbReference>
<dbReference type="PANTHER" id="PTHR31836">
    <property type="match status" value="1"/>
</dbReference>
<name>A0AAD5DUQ5_9CHLO</name>
<dbReference type="AlphaFoldDB" id="A0AAD5DUQ5"/>
<evidence type="ECO:0000256" key="3">
    <source>
        <dbReference type="SAM" id="Phobius"/>
    </source>
</evidence>
<feature type="domain" description="Expansin-like CBD" evidence="6">
    <location>
        <begin position="188"/>
        <end position="283"/>
    </location>
</feature>
<evidence type="ECO:0008006" key="9">
    <source>
        <dbReference type="Google" id="ProtNLM"/>
    </source>
</evidence>
<proteinExistence type="predicted"/>
<feature type="region of interest" description="Disordered" evidence="2">
    <location>
        <begin position="294"/>
        <end position="316"/>
    </location>
</feature>
<evidence type="ECO:0000256" key="4">
    <source>
        <dbReference type="SAM" id="SignalP"/>
    </source>
</evidence>
<evidence type="ECO:0000259" key="5">
    <source>
        <dbReference type="PROSITE" id="PS50842"/>
    </source>
</evidence>
<accession>A0AAD5DUQ5</accession>
<feature type="region of interest" description="Disordered" evidence="2">
    <location>
        <begin position="900"/>
        <end position="923"/>
    </location>
</feature>
<evidence type="ECO:0000256" key="2">
    <source>
        <dbReference type="SAM" id="MobiDB-lite"/>
    </source>
</evidence>
<feature type="compositionally biased region" description="Low complexity" evidence="2">
    <location>
        <begin position="338"/>
        <end position="363"/>
    </location>
</feature>
<dbReference type="CDD" id="cd22271">
    <property type="entry name" value="DPBB_EXP_N-like"/>
    <property type="match status" value="1"/>
</dbReference>
<dbReference type="PROSITE" id="PS50843">
    <property type="entry name" value="EXPANSIN_CBD"/>
    <property type="match status" value="1"/>
</dbReference>
<dbReference type="InterPro" id="IPR051477">
    <property type="entry name" value="Expansin_CellWall"/>
</dbReference>
<dbReference type="Gene3D" id="2.60.40.760">
    <property type="entry name" value="Expansin, cellulose-binding-like domain"/>
    <property type="match status" value="1"/>
</dbReference>
<dbReference type="InterPro" id="IPR036749">
    <property type="entry name" value="Expansin_CBD_sf"/>
</dbReference>
<dbReference type="InterPro" id="IPR036908">
    <property type="entry name" value="RlpA-like_sf"/>
</dbReference>
<feature type="domain" description="Expansin-like EG45" evidence="5">
    <location>
        <begin position="63"/>
        <end position="167"/>
    </location>
</feature>
<feature type="signal peptide" evidence="4">
    <location>
        <begin position="1"/>
        <end position="24"/>
    </location>
</feature>
<feature type="region of interest" description="Disordered" evidence="2">
    <location>
        <begin position="338"/>
        <end position="389"/>
    </location>
</feature>
<organism evidence="7 8">
    <name type="scientific">Chlorella ohadii</name>
    <dbReference type="NCBI Taxonomy" id="2649997"/>
    <lineage>
        <taxon>Eukaryota</taxon>
        <taxon>Viridiplantae</taxon>
        <taxon>Chlorophyta</taxon>
        <taxon>core chlorophytes</taxon>
        <taxon>Trebouxiophyceae</taxon>
        <taxon>Chlorellales</taxon>
        <taxon>Chlorellaceae</taxon>
        <taxon>Chlorella clade</taxon>
        <taxon>Chlorella</taxon>
    </lineage>
</organism>
<feature type="chain" id="PRO_5042273635" description="Expansin-like EG45 domain-containing protein" evidence="4">
    <location>
        <begin position="25"/>
        <end position="990"/>
    </location>
</feature>
<evidence type="ECO:0000313" key="8">
    <source>
        <dbReference type="Proteomes" id="UP001205105"/>
    </source>
</evidence>